<protein>
    <submittedName>
        <fullName evidence="4">N-acetyltransferase family protein</fullName>
    </submittedName>
</protein>
<gene>
    <name evidence="4" type="ORF">WMO66_02640</name>
</gene>
<dbReference type="InterPro" id="IPR016181">
    <property type="entry name" value="Acyl_CoA_acyltransferase"/>
</dbReference>
<dbReference type="Gene3D" id="3.40.630.30">
    <property type="match status" value="1"/>
</dbReference>
<comment type="caution">
    <text evidence="4">The sequence shown here is derived from an EMBL/GenBank/DDBJ whole genome shotgun (WGS) entry which is preliminary data.</text>
</comment>
<dbReference type="PANTHER" id="PTHR43072">
    <property type="entry name" value="N-ACETYLTRANSFERASE"/>
    <property type="match status" value="1"/>
</dbReference>
<reference evidence="4 5" key="1">
    <citation type="submission" date="2024-03" db="EMBL/GenBank/DDBJ databases">
        <title>Human intestinal bacterial collection.</title>
        <authorList>
            <person name="Pauvert C."/>
            <person name="Hitch T.C.A."/>
            <person name="Clavel T."/>
        </authorList>
    </citation>
    <scope>NUCLEOTIDE SEQUENCE [LARGE SCALE GENOMIC DNA]</scope>
    <source>
        <strain evidence="4 5">CLA-AA-H192</strain>
    </source>
</reference>
<dbReference type="RefSeq" id="WP_349134859.1">
    <property type="nucleotide sequence ID" value="NZ_JBBMFF010000127.1"/>
</dbReference>
<evidence type="ECO:0000313" key="5">
    <source>
        <dbReference type="Proteomes" id="UP001491552"/>
    </source>
</evidence>
<dbReference type="EMBL" id="JBBMFF010000127">
    <property type="protein sequence ID" value="MEQ2510154.1"/>
    <property type="molecule type" value="Genomic_DNA"/>
</dbReference>
<evidence type="ECO:0000313" key="4">
    <source>
        <dbReference type="EMBL" id="MEQ2510154.1"/>
    </source>
</evidence>
<accession>A0ABV1G416</accession>
<feature type="domain" description="N-acetyltransferase" evidence="3">
    <location>
        <begin position="1"/>
        <end position="162"/>
    </location>
</feature>
<keyword evidence="1" id="KW-0808">Transferase</keyword>
<name>A0ABV1G416_9FIRM</name>
<dbReference type="Proteomes" id="UP001491552">
    <property type="component" value="Unassembled WGS sequence"/>
</dbReference>
<proteinExistence type="predicted"/>
<dbReference type="InterPro" id="IPR000182">
    <property type="entry name" value="GNAT_dom"/>
</dbReference>
<sequence>MSIREAVPADVPAMLAIYAEYVTQTAVSFEYEVPSEAEFTRRLAEHTAVYPWLVWEEDNRVLGYCYAGRAFERAAYAWNAEISCYLAHEAQHRGIGRQLYARVEELLCRQGCRKVFAVVTSANEPSLAFHRSIGYRDAACFRQVGFKFGRWYDVTWLEKSLCPLGEPSEFPISWKEVL</sequence>
<dbReference type="PANTHER" id="PTHR43072:SF23">
    <property type="entry name" value="UPF0039 PROTEIN C11D3.02C"/>
    <property type="match status" value="1"/>
</dbReference>
<organism evidence="4 5">
    <name type="scientific">Faecousia intestinalis</name>
    <dbReference type="NCBI Taxonomy" id="3133167"/>
    <lineage>
        <taxon>Bacteria</taxon>
        <taxon>Bacillati</taxon>
        <taxon>Bacillota</taxon>
        <taxon>Clostridia</taxon>
        <taxon>Eubacteriales</taxon>
        <taxon>Oscillospiraceae</taxon>
        <taxon>Faecousia</taxon>
    </lineage>
</organism>
<evidence type="ECO:0000259" key="3">
    <source>
        <dbReference type="PROSITE" id="PS51186"/>
    </source>
</evidence>
<keyword evidence="2" id="KW-0012">Acyltransferase</keyword>
<dbReference type="SUPFAM" id="SSF55729">
    <property type="entry name" value="Acyl-CoA N-acyltransferases (Nat)"/>
    <property type="match status" value="1"/>
</dbReference>
<evidence type="ECO:0000256" key="2">
    <source>
        <dbReference type="ARBA" id="ARBA00023315"/>
    </source>
</evidence>
<keyword evidence="5" id="KW-1185">Reference proteome</keyword>
<evidence type="ECO:0000256" key="1">
    <source>
        <dbReference type="ARBA" id="ARBA00022679"/>
    </source>
</evidence>
<dbReference type="Pfam" id="PF13420">
    <property type="entry name" value="Acetyltransf_4"/>
    <property type="match status" value="1"/>
</dbReference>
<dbReference type="PROSITE" id="PS51186">
    <property type="entry name" value="GNAT"/>
    <property type="match status" value="1"/>
</dbReference>
<dbReference type="CDD" id="cd04301">
    <property type="entry name" value="NAT_SF"/>
    <property type="match status" value="1"/>
</dbReference>